<protein>
    <submittedName>
        <fullName evidence="1">Uncharacterized protein</fullName>
    </submittedName>
</protein>
<dbReference type="OrthoDB" id="6150883at2759"/>
<dbReference type="EnsemblMetazoa" id="Aqu2.1.27977_001">
    <property type="protein sequence ID" value="Aqu2.1.27977_001"/>
    <property type="gene ID" value="Aqu2.1.27977"/>
</dbReference>
<proteinExistence type="predicted"/>
<dbReference type="AlphaFoldDB" id="A0A1X7UKK8"/>
<dbReference type="InParanoid" id="A0A1X7UKK8"/>
<dbReference type="STRING" id="400682.A0A1X7UKK8"/>
<dbReference type="InterPro" id="IPR043129">
    <property type="entry name" value="ATPase_NBD"/>
</dbReference>
<accession>A0A1X7UKK8</accession>
<evidence type="ECO:0000313" key="1">
    <source>
        <dbReference type="EnsemblMetazoa" id="Aqu2.1.27977_001"/>
    </source>
</evidence>
<reference evidence="1" key="1">
    <citation type="submission" date="2017-05" db="UniProtKB">
        <authorList>
            <consortium name="EnsemblMetazoa"/>
        </authorList>
    </citation>
    <scope>IDENTIFICATION</scope>
</reference>
<dbReference type="SUPFAM" id="SSF53067">
    <property type="entry name" value="Actin-like ATPase domain"/>
    <property type="match status" value="1"/>
</dbReference>
<dbReference type="Gene3D" id="3.30.420.40">
    <property type="match status" value="1"/>
</dbReference>
<organism evidence="1">
    <name type="scientific">Amphimedon queenslandica</name>
    <name type="common">Sponge</name>
    <dbReference type="NCBI Taxonomy" id="400682"/>
    <lineage>
        <taxon>Eukaryota</taxon>
        <taxon>Metazoa</taxon>
        <taxon>Porifera</taxon>
        <taxon>Demospongiae</taxon>
        <taxon>Heteroscleromorpha</taxon>
        <taxon>Haplosclerida</taxon>
        <taxon>Niphatidae</taxon>
        <taxon>Amphimedon</taxon>
    </lineage>
</organism>
<name>A0A1X7UKK8_AMPQE</name>
<sequence length="189" mass="21398">MALSKGPLGPLTRADKIKKATPVLQKSKCIAAIDFGTSSLSVAYTTPTTQGDTKVLPLHRTYERVPNTIIFIIEEEEQQHKVLGIGYRAQSLYGDIKDDASNFIYFERIKKLLERDTSLDCTTKVSSFTGGSYYLIEVIAFILTHLKEKLLTHLRGVYKSTDFDWVITVPAIWKARARRMMREAAYMVT</sequence>
<dbReference type="eggNOG" id="KOG0101">
    <property type="taxonomic scope" value="Eukaryota"/>
</dbReference>
<dbReference type="PANTHER" id="PTHR14187:SF5">
    <property type="entry name" value="HEAT SHOCK 70 KDA PROTEIN 12A"/>
    <property type="match status" value="1"/>
</dbReference>
<dbReference type="PANTHER" id="PTHR14187">
    <property type="entry name" value="ALPHA KINASE/ELONGATION FACTOR 2 KINASE"/>
    <property type="match status" value="1"/>
</dbReference>